<organism evidence="1">
    <name type="scientific">marine sediment metagenome</name>
    <dbReference type="NCBI Taxonomy" id="412755"/>
    <lineage>
        <taxon>unclassified sequences</taxon>
        <taxon>metagenomes</taxon>
        <taxon>ecological metagenomes</taxon>
    </lineage>
</organism>
<sequence length="77" mass="8581">MASYQRRFSAWVLVFNKQKVVVIMKKSGGKVIFMDTENGDDGKDGSNWENAVKTQEGVSRLVTPKSGDIAIKSNEEE</sequence>
<proteinExistence type="predicted"/>
<evidence type="ECO:0000313" key="1">
    <source>
        <dbReference type="EMBL" id="KKN18103.1"/>
    </source>
</evidence>
<accession>A0A0F9RLF2</accession>
<dbReference type="AlphaFoldDB" id="A0A0F9RLF2"/>
<protein>
    <submittedName>
        <fullName evidence="1">Uncharacterized protein</fullName>
    </submittedName>
</protein>
<dbReference type="EMBL" id="LAZR01003459">
    <property type="protein sequence ID" value="KKN18103.1"/>
    <property type="molecule type" value="Genomic_DNA"/>
</dbReference>
<name>A0A0F9RLF2_9ZZZZ</name>
<gene>
    <name evidence="1" type="ORF">LCGC14_0959100</name>
</gene>
<reference evidence="1" key="1">
    <citation type="journal article" date="2015" name="Nature">
        <title>Complex archaea that bridge the gap between prokaryotes and eukaryotes.</title>
        <authorList>
            <person name="Spang A."/>
            <person name="Saw J.H."/>
            <person name="Jorgensen S.L."/>
            <person name="Zaremba-Niedzwiedzka K."/>
            <person name="Martijn J."/>
            <person name="Lind A.E."/>
            <person name="van Eijk R."/>
            <person name="Schleper C."/>
            <person name="Guy L."/>
            <person name="Ettema T.J."/>
        </authorList>
    </citation>
    <scope>NUCLEOTIDE SEQUENCE</scope>
</reference>
<comment type="caution">
    <text evidence="1">The sequence shown here is derived from an EMBL/GenBank/DDBJ whole genome shotgun (WGS) entry which is preliminary data.</text>
</comment>